<dbReference type="SUPFAM" id="SSF53300">
    <property type="entry name" value="vWA-like"/>
    <property type="match status" value="1"/>
</dbReference>
<keyword evidence="8" id="KW-0851">Voltage-gated channel</keyword>
<feature type="domain" description="VWFA" evidence="15">
    <location>
        <begin position="252"/>
        <end position="436"/>
    </location>
</feature>
<keyword evidence="11" id="KW-0472">Membrane</keyword>
<evidence type="ECO:0000256" key="11">
    <source>
        <dbReference type="ARBA" id="ARBA00023136"/>
    </source>
</evidence>
<feature type="signal peptide" evidence="14">
    <location>
        <begin position="1"/>
        <end position="17"/>
    </location>
</feature>
<keyword evidence="13" id="KW-0407">Ion channel</keyword>
<dbReference type="PANTHER" id="PTHR10166">
    <property type="entry name" value="VOLTAGE-DEPENDENT CALCIUM CHANNEL SUBUNIT ALPHA-2/DELTA-RELATED"/>
    <property type="match status" value="1"/>
</dbReference>
<feature type="chain" id="PRO_5041268238" description="VWFA domain-containing protein" evidence="14">
    <location>
        <begin position="18"/>
        <end position="1234"/>
    </location>
</feature>
<comment type="caution">
    <text evidence="16">The sequence shown here is derived from an EMBL/GenBank/DDBJ whole genome shotgun (WGS) entry which is preliminary data.</text>
</comment>
<reference evidence="16" key="1">
    <citation type="submission" date="2023-07" db="EMBL/GenBank/DDBJ databases">
        <authorList>
            <consortium name="CYATHOMIX"/>
        </authorList>
    </citation>
    <scope>NUCLEOTIDE SEQUENCE</scope>
    <source>
        <strain evidence="16">N/A</strain>
    </source>
</reference>
<dbReference type="Pfam" id="PF00092">
    <property type="entry name" value="VWA"/>
    <property type="match status" value="1"/>
</dbReference>
<dbReference type="Gene3D" id="3.40.50.410">
    <property type="entry name" value="von Willebrand factor, type A domain"/>
    <property type="match status" value="1"/>
</dbReference>
<proteinExistence type="predicted"/>
<evidence type="ECO:0000256" key="10">
    <source>
        <dbReference type="ARBA" id="ARBA00023065"/>
    </source>
</evidence>
<dbReference type="PROSITE" id="PS50234">
    <property type="entry name" value="VWFA"/>
    <property type="match status" value="1"/>
</dbReference>
<dbReference type="AlphaFoldDB" id="A0AA36H0P5"/>
<evidence type="ECO:0000256" key="8">
    <source>
        <dbReference type="ARBA" id="ARBA00022882"/>
    </source>
</evidence>
<keyword evidence="12" id="KW-0325">Glycoprotein</keyword>
<dbReference type="Pfam" id="PF08399">
    <property type="entry name" value="VWA_N"/>
    <property type="match status" value="1"/>
</dbReference>
<evidence type="ECO:0000313" key="16">
    <source>
        <dbReference type="EMBL" id="CAJ0601906.1"/>
    </source>
</evidence>
<keyword evidence="10" id="KW-0406">Ion transport</keyword>
<evidence type="ECO:0000256" key="7">
    <source>
        <dbReference type="ARBA" id="ARBA00022837"/>
    </source>
</evidence>
<evidence type="ECO:0000313" key="17">
    <source>
        <dbReference type="Proteomes" id="UP001176961"/>
    </source>
</evidence>
<dbReference type="Gene3D" id="3.30.450.20">
    <property type="entry name" value="PAS domain"/>
    <property type="match status" value="1"/>
</dbReference>
<evidence type="ECO:0000256" key="4">
    <source>
        <dbReference type="ARBA" id="ARBA00022673"/>
    </source>
</evidence>
<dbReference type="GO" id="GO:0005245">
    <property type="term" value="F:voltage-gated calcium channel activity"/>
    <property type="evidence" value="ECO:0007669"/>
    <property type="project" value="TreeGrafter"/>
</dbReference>
<accession>A0AA36H0P5</accession>
<dbReference type="SMART" id="SM00327">
    <property type="entry name" value="VWA"/>
    <property type="match status" value="1"/>
</dbReference>
<evidence type="ECO:0000256" key="9">
    <source>
        <dbReference type="ARBA" id="ARBA00022989"/>
    </source>
</evidence>
<keyword evidence="9" id="KW-1133">Transmembrane helix</keyword>
<evidence type="ECO:0000256" key="2">
    <source>
        <dbReference type="ARBA" id="ARBA00022448"/>
    </source>
</evidence>
<dbReference type="Proteomes" id="UP001176961">
    <property type="component" value="Unassembled WGS sequence"/>
</dbReference>
<gene>
    <name evidence="16" type="ORF">CYNAS_LOCUS13889</name>
</gene>
<comment type="subcellular location">
    <subcellularLocation>
        <location evidence="1">Membrane</location>
        <topology evidence="1">Single-pass type I membrane protein</topology>
    </subcellularLocation>
</comment>
<evidence type="ECO:0000256" key="12">
    <source>
        <dbReference type="ARBA" id="ARBA00023180"/>
    </source>
</evidence>
<keyword evidence="4" id="KW-0107">Calcium channel</keyword>
<evidence type="ECO:0000256" key="14">
    <source>
        <dbReference type="SAM" id="SignalP"/>
    </source>
</evidence>
<protein>
    <recommendedName>
        <fullName evidence="15">VWFA domain-containing protein</fullName>
    </recommendedName>
</protein>
<keyword evidence="5" id="KW-0812">Transmembrane</keyword>
<dbReference type="InterPro" id="IPR002035">
    <property type="entry name" value="VWF_A"/>
</dbReference>
<keyword evidence="6 14" id="KW-0732">Signal</keyword>
<dbReference type="FunFam" id="3.40.50.410:FF:000007">
    <property type="entry name" value="Calcium voltage-gated channel auxiliary subunit alpha2delta 3"/>
    <property type="match status" value="1"/>
</dbReference>
<dbReference type="EMBL" id="CATQJL010000305">
    <property type="protein sequence ID" value="CAJ0601906.1"/>
    <property type="molecule type" value="Genomic_DNA"/>
</dbReference>
<evidence type="ECO:0000259" key="15">
    <source>
        <dbReference type="PROSITE" id="PS50234"/>
    </source>
</evidence>
<evidence type="ECO:0000256" key="3">
    <source>
        <dbReference type="ARBA" id="ARBA00022568"/>
    </source>
</evidence>
<evidence type="ECO:0000256" key="1">
    <source>
        <dbReference type="ARBA" id="ARBA00004479"/>
    </source>
</evidence>
<keyword evidence="17" id="KW-1185">Reference proteome</keyword>
<dbReference type="InterPro" id="IPR051173">
    <property type="entry name" value="Ca_channel_alpha-2/delta"/>
</dbReference>
<evidence type="ECO:0000256" key="13">
    <source>
        <dbReference type="ARBA" id="ARBA00023303"/>
    </source>
</evidence>
<sequence length="1234" mass="143662">MRSITILFITIFLHIHAFNKNSIEECARVLSENLQDTFKRVTKSDQIIQLYDQFVEPEQFDPREELKRSKNAIEEYLRKRAEFAYKAKVSLEVREIRNASDEDVNDPTSKDFIRFMSAKRGSDATTIHFHDHTLREMKVNETRNYNLTAAPNANFYNLNTSSIASAVHIPTPLYDRDPDLLKKIEWSEIDEIYRTHREETRDLAFQLFCSESGYMRFFPASSWFYDNFDERLDLFDCRNTQWYINAATNSKNVVIMLDVSGSMLGQRYEIAKQTTEAILETLSHHDYFNILPFSKTADFIDDCKGKNGLLQATMRNKKSVRKKLNNVTSEGKAEYENALTNAFTALLNITAENGRPDQGCENVIMLITDGAPKDYKSVFDFYNKDKKVRFFSFLIGEEAIDFEQVKHMACNNRGYMVHVQNMADVEEKVQHYIRTMSRPIGQNAGDVQVDDAMWSGVYRERLYLPRPEVFAEPHNITNQSYAIMNKMAARRKVRLQKTEARSRMFVTTVSFPVIVNRTFMGVAAVNIPLTELRQQAHPSNVGGRSYFFMLDQNGFIMFHPQLRPIDPRTRTHKQNYNNMDLLELEVPQTQQIRLSQDKEDVSDIYCDSGTTFAECVGHIRDYVRKMVMDCDNSDPQQLDVLFATEMLDRVYPQTNSYFSECIKGANFVLGLAVAKGDDHRWRPKTRNYDFSHVQPSWMSDKRWIVHPYWRYCLLNDTDTNITKEEAFFIYANQMRHSGKLPALCRPREHLVRKLLVDLEATSALQDSWDLQWQFLKDNLIHLVFFTAPSGLIRYYNQTLEDYDYEDPNWSIFDHINALISIDHVQELFVSRRKYRKRARNTTTVDQHARQSYNHFILDLNRKSVDDPYYRRSVRMKDHIVFDVSNKSKIWYKSETQLTGYGLNENLTMLAQGTKAIYLGNALLGVAGFEFAYDYVVNLMGEHGCQPSDDRRWCVLLDEHGYVFYSNQKDISYEDYIKDPINKGKHISQWFGGINRVSQRAMALLVEKRFYIKLKYTDHQATCKQQKMVVQSAYSLRPLRSFYRWLMSSIYQLLLLAKQYPLLHLFHSLIEPVESYTSHFHEDSEGYPCSKQSYFYLSNSDGRSRPQSSSLVDLNRSDRPCTLNSAKCSVKMQAAFVEGTNLVMVWIIQDKTSDNCYDETQCPKADPSEVPFGFEKVPPPDPTEKCTGIKHRRPARSHSMCYNEVHETGIFPCSFSTSTTIPLLLLFVSIALRVL</sequence>
<dbReference type="PANTHER" id="PTHR10166:SF37">
    <property type="entry name" value="STOLID, ISOFORM H"/>
    <property type="match status" value="1"/>
</dbReference>
<dbReference type="InterPro" id="IPR036465">
    <property type="entry name" value="vWFA_dom_sf"/>
</dbReference>
<name>A0AA36H0P5_CYLNA</name>
<evidence type="ECO:0000256" key="5">
    <source>
        <dbReference type="ARBA" id="ARBA00022692"/>
    </source>
</evidence>
<dbReference type="InterPro" id="IPR013608">
    <property type="entry name" value="VWA_N"/>
</dbReference>
<evidence type="ECO:0000256" key="6">
    <source>
        <dbReference type="ARBA" id="ARBA00022729"/>
    </source>
</evidence>
<organism evidence="16 17">
    <name type="scientific">Cylicocyclus nassatus</name>
    <name type="common">Nematode worm</name>
    <dbReference type="NCBI Taxonomy" id="53992"/>
    <lineage>
        <taxon>Eukaryota</taxon>
        <taxon>Metazoa</taxon>
        <taxon>Ecdysozoa</taxon>
        <taxon>Nematoda</taxon>
        <taxon>Chromadorea</taxon>
        <taxon>Rhabditida</taxon>
        <taxon>Rhabditina</taxon>
        <taxon>Rhabditomorpha</taxon>
        <taxon>Strongyloidea</taxon>
        <taxon>Strongylidae</taxon>
        <taxon>Cylicocyclus</taxon>
    </lineage>
</organism>
<keyword evidence="3" id="KW-0109">Calcium transport</keyword>
<keyword evidence="2" id="KW-0813">Transport</keyword>
<dbReference type="GO" id="GO:0005891">
    <property type="term" value="C:voltage-gated calcium channel complex"/>
    <property type="evidence" value="ECO:0007669"/>
    <property type="project" value="TreeGrafter"/>
</dbReference>
<keyword evidence="7" id="KW-0106">Calcium</keyword>